<accession>Q8KW59</accession>
<protein>
    <submittedName>
        <fullName evidence="1">RC131</fullName>
    </submittedName>
</protein>
<evidence type="ECO:0000313" key="1">
    <source>
        <dbReference type="EMBL" id="AAN05204.1"/>
    </source>
</evidence>
<keyword evidence="1" id="KW-0614">Plasmid</keyword>
<reference evidence="1" key="1">
    <citation type="journal article" date="2003" name="Plasmid">
        <title>Nucleotide sequence based characterizations of two cryptic plasmids from the marine bacterium Ruegeria isolate PR1b.</title>
        <authorList>
            <person name="Zhong Z."/>
            <person name="Caspi R."/>
            <person name="Helinski D."/>
            <person name="Knauf V."/>
            <person name="Sykes S."/>
            <person name="O'Byrne C."/>
            <person name="Shea T.P."/>
            <person name="Wilkinson J.E."/>
            <person name="DeLoughery C."/>
            <person name="Toukdarian A."/>
        </authorList>
    </citation>
    <scope>NUCLEOTIDE SEQUENCE</scope>
    <source>
        <strain evidence="1">PR1b</strain>
        <plasmid evidence="1">pSD25</plasmid>
    </source>
</reference>
<proteinExistence type="predicted"/>
<sequence>MGAYCMAILHEARRRQFLEKPYEASGDAVAQFDAILSAAGQGARQYTEEKGTTAQLSCWRALDAGFVYGNLHPEVTLPPLSELPLTELVEACYSGAVDSFQGMLAGAHSARTAP</sequence>
<geneLocation type="plasmid" evidence="1">
    <name>pSD25</name>
</geneLocation>
<name>Q8KW59_9RHOB</name>
<dbReference type="EMBL" id="AF416331">
    <property type="protein sequence ID" value="AAN05204.1"/>
    <property type="molecule type" value="Genomic_DNA"/>
</dbReference>
<dbReference type="AlphaFoldDB" id="Q8KW59"/>
<organism evidence="1">
    <name type="scientific">Ruegeria sp. PR1b</name>
    <dbReference type="NCBI Taxonomy" id="185588"/>
    <lineage>
        <taxon>Bacteria</taxon>
        <taxon>Pseudomonadati</taxon>
        <taxon>Pseudomonadota</taxon>
        <taxon>Alphaproteobacteria</taxon>
        <taxon>Rhodobacterales</taxon>
        <taxon>Roseobacteraceae</taxon>
        <taxon>Ruegeria</taxon>
    </lineage>
</organism>